<dbReference type="GO" id="GO:0043111">
    <property type="term" value="P:replication fork arrest"/>
    <property type="evidence" value="ECO:0007669"/>
    <property type="project" value="TreeGrafter"/>
</dbReference>
<feature type="region of interest" description="Disordered" evidence="7">
    <location>
        <begin position="436"/>
        <end position="474"/>
    </location>
</feature>
<dbReference type="Pfam" id="PF07962">
    <property type="entry name" value="Swi3"/>
    <property type="match status" value="1"/>
</dbReference>
<feature type="compositionally biased region" description="Low complexity" evidence="7">
    <location>
        <begin position="304"/>
        <end position="321"/>
    </location>
</feature>
<proteinExistence type="inferred from homology"/>
<dbReference type="Proteomes" id="UP000054317">
    <property type="component" value="Unassembled WGS sequence"/>
</dbReference>
<dbReference type="GO" id="GO:0006974">
    <property type="term" value="P:DNA damage response"/>
    <property type="evidence" value="ECO:0007669"/>
    <property type="project" value="UniProtKB-KW"/>
</dbReference>
<comment type="subcellular location">
    <subcellularLocation>
        <location evidence="1 6">Nucleus</location>
    </subcellularLocation>
</comment>
<keyword evidence="5 6" id="KW-0131">Cell cycle</keyword>
<dbReference type="EMBL" id="JH711798">
    <property type="protein sequence ID" value="EIW51726.1"/>
    <property type="molecule type" value="Genomic_DNA"/>
</dbReference>
<dbReference type="PANTHER" id="PTHR13220">
    <property type="entry name" value="TIMELESS INTERACTING-RELATED"/>
    <property type="match status" value="1"/>
</dbReference>
<protein>
    <recommendedName>
        <fullName evidence="6">Chromosome segregation in meiosis protein</fullName>
    </recommendedName>
</protein>
<dbReference type="GeneID" id="19418325"/>
<evidence type="ECO:0000256" key="2">
    <source>
        <dbReference type="ARBA" id="ARBA00006075"/>
    </source>
</evidence>
<evidence type="ECO:0000256" key="5">
    <source>
        <dbReference type="ARBA" id="ARBA00023306"/>
    </source>
</evidence>
<name>R7S721_TRAVS</name>
<dbReference type="OrthoDB" id="437078at2759"/>
<dbReference type="GO" id="GO:0031298">
    <property type="term" value="C:replication fork protection complex"/>
    <property type="evidence" value="ECO:0007669"/>
    <property type="project" value="TreeGrafter"/>
</dbReference>
<evidence type="ECO:0000256" key="6">
    <source>
        <dbReference type="RuleBase" id="RU366049"/>
    </source>
</evidence>
<evidence type="ECO:0000313" key="9">
    <source>
        <dbReference type="EMBL" id="EIW51726.1"/>
    </source>
</evidence>
<dbReference type="RefSeq" id="XP_008045283.1">
    <property type="nucleotide sequence ID" value="XM_008047092.1"/>
</dbReference>
<sequence>MASLDDIWDTPAEASSSRSKSPSTAADHDELGSPLPSKRPTSSRPLFLDSDSENEAQVSSKSRYASKPASNKPDIDAFFADLDDDDPETAFQDLAPSLDVAALKRQAEARLALTPHQILPSSSPPRDLSDGEDGGAKKRAGDRKGRDEPAMKKKIKRRRPLDEARLVSPDGFPALIKQAKEFKPKGKGHEVQDLGRLLNVYQFWAHNLYANTHFTDTVQKVEKLCHSKRMNVALSVWRDEAKGLINGHKIPGPDDPLNSSDSDNDHGDGANKNASRSRAATHEPQDVPIATDDERSSPPRSTHGASLPPSSPSSGASSLGALDDDFDIDAMIREDEAVRMQGPPAPAPRPTPQATYGVPRGGAADEDEDAAMWDAVMDDLPDGPYVPPTRQPSGPSNSGGGGGMDEDMDEDMWDMVREMEDEPTATTVAPTAPALFAPATGAGEGQAQTGASIPEEQGEPRKATNDEGWDEMYA</sequence>
<feature type="region of interest" description="Disordered" evidence="7">
    <location>
        <begin position="247"/>
        <end position="408"/>
    </location>
</feature>
<evidence type="ECO:0000259" key="8">
    <source>
        <dbReference type="Pfam" id="PF07962"/>
    </source>
</evidence>
<feature type="compositionally biased region" description="Low complexity" evidence="7">
    <location>
        <begin position="436"/>
        <end position="451"/>
    </location>
</feature>
<comment type="function">
    <text evidence="6">Plays an important role in the control of DNA replication and the maintenance of replication fork stability.</text>
</comment>
<organism evidence="9 10">
    <name type="scientific">Trametes versicolor (strain FP-101664)</name>
    <name type="common">White-rot fungus</name>
    <name type="synonym">Coriolus versicolor</name>
    <dbReference type="NCBI Taxonomy" id="717944"/>
    <lineage>
        <taxon>Eukaryota</taxon>
        <taxon>Fungi</taxon>
        <taxon>Dikarya</taxon>
        <taxon>Basidiomycota</taxon>
        <taxon>Agaricomycotina</taxon>
        <taxon>Agaricomycetes</taxon>
        <taxon>Polyporales</taxon>
        <taxon>Polyporaceae</taxon>
        <taxon>Trametes</taxon>
    </lineage>
</organism>
<feature type="compositionally biased region" description="Acidic residues" evidence="7">
    <location>
        <begin position="364"/>
        <end position="381"/>
    </location>
</feature>
<comment type="similarity">
    <text evidence="2 6">Belongs to the CSM3 family.</text>
</comment>
<evidence type="ECO:0000256" key="7">
    <source>
        <dbReference type="SAM" id="MobiDB-lite"/>
    </source>
</evidence>
<feature type="region of interest" description="Disordered" evidence="7">
    <location>
        <begin position="112"/>
        <end position="164"/>
    </location>
</feature>
<feature type="compositionally biased region" description="Basic and acidic residues" evidence="7">
    <location>
        <begin position="142"/>
        <end position="151"/>
    </location>
</feature>
<keyword evidence="10" id="KW-1185">Reference proteome</keyword>
<dbReference type="PANTHER" id="PTHR13220:SF11">
    <property type="entry name" value="TIMELESS-INTERACTING PROTEIN"/>
    <property type="match status" value="1"/>
</dbReference>
<feature type="region of interest" description="Disordered" evidence="7">
    <location>
        <begin position="1"/>
        <end position="93"/>
    </location>
</feature>
<keyword evidence="3 6" id="KW-0227">DNA damage</keyword>
<dbReference type="AlphaFoldDB" id="R7S721"/>
<dbReference type="InterPro" id="IPR040038">
    <property type="entry name" value="TIPIN/Csm3/Swi3"/>
</dbReference>
<dbReference type="GO" id="GO:0003677">
    <property type="term" value="F:DNA binding"/>
    <property type="evidence" value="ECO:0007669"/>
    <property type="project" value="TreeGrafter"/>
</dbReference>
<dbReference type="InterPro" id="IPR012923">
    <property type="entry name" value="Csm3"/>
</dbReference>
<dbReference type="GO" id="GO:0031297">
    <property type="term" value="P:replication fork processing"/>
    <property type="evidence" value="ECO:0007669"/>
    <property type="project" value="UniProtKB-UniRule"/>
</dbReference>
<reference evidence="10" key="1">
    <citation type="journal article" date="2012" name="Science">
        <title>The Paleozoic origin of enzymatic lignin decomposition reconstructed from 31 fungal genomes.</title>
        <authorList>
            <person name="Floudas D."/>
            <person name="Binder M."/>
            <person name="Riley R."/>
            <person name="Barry K."/>
            <person name="Blanchette R.A."/>
            <person name="Henrissat B."/>
            <person name="Martinez A.T."/>
            <person name="Otillar R."/>
            <person name="Spatafora J.W."/>
            <person name="Yadav J.S."/>
            <person name="Aerts A."/>
            <person name="Benoit I."/>
            <person name="Boyd A."/>
            <person name="Carlson A."/>
            <person name="Copeland A."/>
            <person name="Coutinho P.M."/>
            <person name="de Vries R.P."/>
            <person name="Ferreira P."/>
            <person name="Findley K."/>
            <person name="Foster B."/>
            <person name="Gaskell J."/>
            <person name="Glotzer D."/>
            <person name="Gorecki P."/>
            <person name="Heitman J."/>
            <person name="Hesse C."/>
            <person name="Hori C."/>
            <person name="Igarashi K."/>
            <person name="Jurgens J.A."/>
            <person name="Kallen N."/>
            <person name="Kersten P."/>
            <person name="Kohler A."/>
            <person name="Kuees U."/>
            <person name="Kumar T.K.A."/>
            <person name="Kuo A."/>
            <person name="LaButti K."/>
            <person name="Larrondo L.F."/>
            <person name="Lindquist E."/>
            <person name="Ling A."/>
            <person name="Lombard V."/>
            <person name="Lucas S."/>
            <person name="Lundell T."/>
            <person name="Martin R."/>
            <person name="McLaughlin D.J."/>
            <person name="Morgenstern I."/>
            <person name="Morin E."/>
            <person name="Murat C."/>
            <person name="Nagy L.G."/>
            <person name="Nolan M."/>
            <person name="Ohm R.A."/>
            <person name="Patyshakuliyeva A."/>
            <person name="Rokas A."/>
            <person name="Ruiz-Duenas F.J."/>
            <person name="Sabat G."/>
            <person name="Salamov A."/>
            <person name="Samejima M."/>
            <person name="Schmutz J."/>
            <person name="Slot J.C."/>
            <person name="St John F."/>
            <person name="Stenlid J."/>
            <person name="Sun H."/>
            <person name="Sun S."/>
            <person name="Syed K."/>
            <person name="Tsang A."/>
            <person name="Wiebenga A."/>
            <person name="Young D."/>
            <person name="Pisabarro A."/>
            <person name="Eastwood D.C."/>
            <person name="Martin F."/>
            <person name="Cullen D."/>
            <person name="Grigoriev I.V."/>
            <person name="Hibbett D.S."/>
        </authorList>
    </citation>
    <scope>NUCLEOTIDE SEQUENCE [LARGE SCALE GENOMIC DNA]</scope>
    <source>
        <strain evidence="10">FP-101664</strain>
    </source>
</reference>
<dbReference type="KEGG" id="tvs:TRAVEDRAFT_61454"/>
<accession>R7S721</accession>
<dbReference type="OMA" id="DEGWDEM"/>
<gene>
    <name evidence="9" type="ORF">TRAVEDRAFT_61454</name>
</gene>
<feature type="domain" description="Chromosome segregation in meiosis protein 3" evidence="8">
    <location>
        <begin position="161"/>
        <end position="241"/>
    </location>
</feature>
<keyword evidence="4 6" id="KW-0539">Nucleus</keyword>
<feature type="compositionally biased region" description="Low complexity" evidence="7">
    <location>
        <begin position="12"/>
        <end position="25"/>
    </location>
</feature>
<dbReference type="GO" id="GO:0000076">
    <property type="term" value="P:DNA replication checkpoint signaling"/>
    <property type="evidence" value="ECO:0007669"/>
    <property type="project" value="UniProtKB-UniRule"/>
</dbReference>
<evidence type="ECO:0000256" key="1">
    <source>
        <dbReference type="ARBA" id="ARBA00004123"/>
    </source>
</evidence>
<evidence type="ECO:0000313" key="10">
    <source>
        <dbReference type="Proteomes" id="UP000054317"/>
    </source>
</evidence>
<evidence type="ECO:0000256" key="3">
    <source>
        <dbReference type="ARBA" id="ARBA00022763"/>
    </source>
</evidence>
<evidence type="ECO:0000256" key="4">
    <source>
        <dbReference type="ARBA" id="ARBA00023242"/>
    </source>
</evidence>